<evidence type="ECO:0000313" key="1">
    <source>
        <dbReference type="EMBL" id="SOD17533.1"/>
    </source>
</evidence>
<accession>A0A286A6J1</accession>
<evidence type="ECO:0008006" key="3">
    <source>
        <dbReference type="Google" id="ProtNLM"/>
    </source>
</evidence>
<dbReference type="Pfam" id="PF13711">
    <property type="entry name" value="DUF4160"/>
    <property type="match status" value="1"/>
</dbReference>
<organism evidence="1 2">
    <name type="scientific">Pedobacter xixiisoli</name>
    <dbReference type="NCBI Taxonomy" id="1476464"/>
    <lineage>
        <taxon>Bacteria</taxon>
        <taxon>Pseudomonadati</taxon>
        <taxon>Bacteroidota</taxon>
        <taxon>Sphingobacteriia</taxon>
        <taxon>Sphingobacteriales</taxon>
        <taxon>Sphingobacteriaceae</taxon>
        <taxon>Pedobacter</taxon>
    </lineage>
</organism>
<proteinExistence type="predicted"/>
<protein>
    <recommendedName>
        <fullName evidence="3">DUF4160 domain-containing protein</fullName>
    </recommendedName>
</protein>
<dbReference type="OrthoDB" id="122670at2"/>
<name>A0A286A6J1_9SPHI</name>
<sequence>MPTLFIIFGLRFFFYSNEHLPIHIHVRNADGEAKFEVEDVKLVSNKGLKNKDVALAQSLIEENKEIIISKWHEYHGK</sequence>
<gene>
    <name evidence="1" type="ORF">SAMN06297358_2568</name>
</gene>
<dbReference type="RefSeq" id="WP_097132417.1">
    <property type="nucleotide sequence ID" value="NZ_OCMT01000003.1"/>
</dbReference>
<reference evidence="2" key="1">
    <citation type="submission" date="2017-09" db="EMBL/GenBank/DDBJ databases">
        <authorList>
            <person name="Varghese N."/>
            <person name="Submissions S."/>
        </authorList>
    </citation>
    <scope>NUCLEOTIDE SEQUENCE [LARGE SCALE GENOMIC DNA]</scope>
    <source>
        <strain evidence="2">CGMCC 1.12803</strain>
    </source>
</reference>
<dbReference type="Proteomes" id="UP000219281">
    <property type="component" value="Unassembled WGS sequence"/>
</dbReference>
<dbReference type="InterPro" id="IPR025427">
    <property type="entry name" value="DUF4160"/>
</dbReference>
<keyword evidence="2" id="KW-1185">Reference proteome</keyword>
<dbReference type="EMBL" id="OCMT01000003">
    <property type="protein sequence ID" value="SOD17533.1"/>
    <property type="molecule type" value="Genomic_DNA"/>
</dbReference>
<evidence type="ECO:0000313" key="2">
    <source>
        <dbReference type="Proteomes" id="UP000219281"/>
    </source>
</evidence>
<dbReference type="AlphaFoldDB" id="A0A286A6J1"/>